<accession>A0AAU7NVR7</accession>
<protein>
    <submittedName>
        <fullName evidence="2">Uncharacterized protein</fullName>
    </submittedName>
</protein>
<gene>
    <name evidence="2" type="ORF">Q9L42_002745</name>
</gene>
<dbReference type="EMBL" id="CP157743">
    <property type="protein sequence ID" value="XBS21053.1"/>
    <property type="molecule type" value="Genomic_DNA"/>
</dbReference>
<proteinExistence type="predicted"/>
<organism evidence="2 3">
    <name type="scientific">Methylomarinum roseum</name>
    <dbReference type="NCBI Taxonomy" id="3067653"/>
    <lineage>
        <taxon>Bacteria</taxon>
        <taxon>Pseudomonadati</taxon>
        <taxon>Pseudomonadota</taxon>
        <taxon>Gammaproteobacteria</taxon>
        <taxon>Methylococcales</taxon>
        <taxon>Methylococcaceae</taxon>
        <taxon>Methylomarinum</taxon>
    </lineage>
</organism>
<dbReference type="KEGG" id="mech:Q9L42_002745"/>
<reference evidence="2 3" key="1">
    <citation type="journal article" date="2024" name="Microbiology">
        <title>Methylomarinum rosea sp. nov., a novel halophilic methanotrophic bacterium from the hypersaline Lake Elton.</title>
        <authorList>
            <person name="Suleimanov R.Z."/>
            <person name="Oshkin I.Y."/>
            <person name="Danilova O.V."/>
            <person name="Suzina N.E."/>
            <person name="Dedysh S.N."/>
        </authorList>
    </citation>
    <scope>NUCLEOTIDE SEQUENCE [LARGE SCALE GENOMIC DNA]</scope>
    <source>
        <strain evidence="2 3">Ch1-1</strain>
    </source>
</reference>
<name>A0AAU7NVR7_9GAMM</name>
<dbReference type="Proteomes" id="UP001225378">
    <property type="component" value="Chromosome"/>
</dbReference>
<evidence type="ECO:0000313" key="2">
    <source>
        <dbReference type="EMBL" id="XBS21053.1"/>
    </source>
</evidence>
<evidence type="ECO:0000313" key="3">
    <source>
        <dbReference type="Proteomes" id="UP001225378"/>
    </source>
</evidence>
<sequence length="85" mass="9470">MDKPPDHLLSQLEQDLTPHNGNRPTRAKKGDRKKGTDLFSMFFSFFSRPSPPPVLDPLSNDLFNLIAKMISAGKLPSLNVSIHTP</sequence>
<dbReference type="RefSeq" id="WP_305909969.1">
    <property type="nucleotide sequence ID" value="NZ_CP157743.1"/>
</dbReference>
<feature type="compositionally biased region" description="Polar residues" evidence="1">
    <location>
        <begin position="11"/>
        <end position="23"/>
    </location>
</feature>
<feature type="region of interest" description="Disordered" evidence="1">
    <location>
        <begin position="1"/>
        <end position="33"/>
    </location>
</feature>
<dbReference type="AlphaFoldDB" id="A0AAU7NVR7"/>
<keyword evidence="3" id="KW-1185">Reference proteome</keyword>
<evidence type="ECO:0000256" key="1">
    <source>
        <dbReference type="SAM" id="MobiDB-lite"/>
    </source>
</evidence>